<keyword evidence="3" id="KW-1185">Reference proteome</keyword>
<name>A0A840QMI6_9BACI</name>
<keyword evidence="1" id="KW-1133">Transmembrane helix</keyword>
<evidence type="ECO:0008006" key="4">
    <source>
        <dbReference type="Google" id="ProtNLM"/>
    </source>
</evidence>
<evidence type="ECO:0000256" key="1">
    <source>
        <dbReference type="SAM" id="Phobius"/>
    </source>
</evidence>
<accession>A0A840QMI6</accession>
<dbReference type="Pfam" id="PF10694">
    <property type="entry name" value="DUF2500"/>
    <property type="match status" value="1"/>
</dbReference>
<feature type="transmembrane region" description="Helical" evidence="1">
    <location>
        <begin position="6"/>
        <end position="27"/>
    </location>
</feature>
<sequence length="144" mass="16200">MQLFEIITFIVPVIFMIILGFTLFSMVRSLLEWIENNNKAVQTDKAKVTSKRADVQKRRTGKVGQQRVGGVNVGGVNVGGVRTRGVQLGPNHKTKYFVTFEFENGDRHEFKVKGNEYGMLTEGDVGHITFQGTRYKGFERVGTV</sequence>
<dbReference type="InterPro" id="IPR019635">
    <property type="entry name" value="DUF2500"/>
</dbReference>
<protein>
    <recommendedName>
        <fullName evidence="4">DUF2500 domain-containing protein</fullName>
    </recommendedName>
</protein>
<organism evidence="2 3">
    <name type="scientific">Texcoconibacillus texcoconensis</name>
    <dbReference type="NCBI Taxonomy" id="1095777"/>
    <lineage>
        <taxon>Bacteria</taxon>
        <taxon>Bacillati</taxon>
        <taxon>Bacillota</taxon>
        <taxon>Bacilli</taxon>
        <taxon>Bacillales</taxon>
        <taxon>Bacillaceae</taxon>
        <taxon>Texcoconibacillus</taxon>
    </lineage>
</organism>
<reference evidence="2 3" key="1">
    <citation type="submission" date="2020-08" db="EMBL/GenBank/DDBJ databases">
        <title>Genomic Encyclopedia of Type Strains, Phase IV (KMG-IV): sequencing the most valuable type-strain genomes for metagenomic binning, comparative biology and taxonomic classification.</title>
        <authorList>
            <person name="Goeker M."/>
        </authorList>
    </citation>
    <scope>NUCLEOTIDE SEQUENCE [LARGE SCALE GENOMIC DNA]</scope>
    <source>
        <strain evidence="2 3">DSM 24696</strain>
    </source>
</reference>
<gene>
    <name evidence="2" type="ORF">HNQ41_000739</name>
</gene>
<keyword evidence="1" id="KW-0472">Membrane</keyword>
<evidence type="ECO:0000313" key="2">
    <source>
        <dbReference type="EMBL" id="MBB5172595.1"/>
    </source>
</evidence>
<dbReference type="EMBL" id="JACHHB010000002">
    <property type="protein sequence ID" value="MBB5172595.1"/>
    <property type="molecule type" value="Genomic_DNA"/>
</dbReference>
<dbReference type="AlphaFoldDB" id="A0A840QMI6"/>
<keyword evidence="1" id="KW-0812">Transmembrane</keyword>
<proteinExistence type="predicted"/>
<dbReference type="RefSeq" id="WP_184663040.1">
    <property type="nucleotide sequence ID" value="NZ_JACHHB010000002.1"/>
</dbReference>
<dbReference type="Proteomes" id="UP000551878">
    <property type="component" value="Unassembled WGS sequence"/>
</dbReference>
<evidence type="ECO:0000313" key="3">
    <source>
        <dbReference type="Proteomes" id="UP000551878"/>
    </source>
</evidence>
<comment type="caution">
    <text evidence="2">The sequence shown here is derived from an EMBL/GenBank/DDBJ whole genome shotgun (WGS) entry which is preliminary data.</text>
</comment>
<dbReference type="Gene3D" id="2.40.50.660">
    <property type="match status" value="1"/>
</dbReference>